<dbReference type="EMBL" id="CM055747">
    <property type="protein sequence ID" value="KAJ7996294.1"/>
    <property type="molecule type" value="Genomic_DNA"/>
</dbReference>
<reference evidence="1" key="1">
    <citation type="submission" date="2021-05" db="EMBL/GenBank/DDBJ databases">
        <authorList>
            <person name="Pan Q."/>
            <person name="Jouanno E."/>
            <person name="Zahm M."/>
            <person name="Klopp C."/>
            <person name="Cabau C."/>
            <person name="Louis A."/>
            <person name="Berthelot C."/>
            <person name="Parey E."/>
            <person name="Roest Crollius H."/>
            <person name="Montfort J."/>
            <person name="Robinson-Rechavi M."/>
            <person name="Bouchez O."/>
            <person name="Lampietro C."/>
            <person name="Lopez Roques C."/>
            <person name="Donnadieu C."/>
            <person name="Postlethwait J."/>
            <person name="Bobe J."/>
            <person name="Dillon D."/>
            <person name="Chandos A."/>
            <person name="von Hippel F."/>
            <person name="Guiguen Y."/>
        </authorList>
    </citation>
    <scope>NUCLEOTIDE SEQUENCE</scope>
    <source>
        <strain evidence="1">YG-Jan2019</strain>
    </source>
</reference>
<comment type="caution">
    <text evidence="1">The sequence shown here is derived from an EMBL/GenBank/DDBJ whole genome shotgun (WGS) entry which is preliminary data.</text>
</comment>
<accession>A0ACC2FXZ3</accession>
<evidence type="ECO:0000313" key="1">
    <source>
        <dbReference type="EMBL" id="KAJ7996294.1"/>
    </source>
</evidence>
<name>A0ACC2FXZ3_DALPE</name>
<sequence>MGQGDGEPGEPRRNRRTSIQPRGTAEEVGRRRQEEKIKGGGVAQAQPAPPPPHQPPPTLGARESAGGPSGGGVAAVPGGVDILPASTLSGGLHRRRSLWQHPAFSLALETPRL</sequence>
<gene>
    <name evidence="1" type="ORF">DPEC_G00235610</name>
</gene>
<organism evidence="1 2">
    <name type="scientific">Dallia pectoralis</name>
    <name type="common">Alaska blackfish</name>
    <dbReference type="NCBI Taxonomy" id="75939"/>
    <lineage>
        <taxon>Eukaryota</taxon>
        <taxon>Metazoa</taxon>
        <taxon>Chordata</taxon>
        <taxon>Craniata</taxon>
        <taxon>Vertebrata</taxon>
        <taxon>Euteleostomi</taxon>
        <taxon>Actinopterygii</taxon>
        <taxon>Neopterygii</taxon>
        <taxon>Teleostei</taxon>
        <taxon>Protacanthopterygii</taxon>
        <taxon>Esociformes</taxon>
        <taxon>Umbridae</taxon>
        <taxon>Dallia</taxon>
    </lineage>
</organism>
<dbReference type="Proteomes" id="UP001157502">
    <property type="component" value="Chromosome 20"/>
</dbReference>
<keyword evidence="2" id="KW-1185">Reference proteome</keyword>
<proteinExistence type="predicted"/>
<evidence type="ECO:0000313" key="2">
    <source>
        <dbReference type="Proteomes" id="UP001157502"/>
    </source>
</evidence>
<protein>
    <submittedName>
        <fullName evidence="1">Uncharacterized protein</fullName>
    </submittedName>
</protein>